<gene>
    <name evidence="3" type="ORF">SAMN02745674_00101</name>
</gene>
<dbReference type="SUPFAM" id="SSF56024">
    <property type="entry name" value="Phospholipase D/nuclease"/>
    <property type="match status" value="2"/>
</dbReference>
<keyword evidence="1" id="KW-0812">Transmembrane</keyword>
<proteinExistence type="predicted"/>
<keyword evidence="1" id="KW-1133">Transmembrane helix</keyword>
<dbReference type="Pfam" id="PF13091">
    <property type="entry name" value="PLDc_2"/>
    <property type="match status" value="1"/>
</dbReference>
<dbReference type="PANTHER" id="PTHR21248:SF22">
    <property type="entry name" value="PHOSPHOLIPASE D"/>
    <property type="match status" value="1"/>
</dbReference>
<dbReference type="Proteomes" id="UP000190061">
    <property type="component" value="Unassembled WGS sequence"/>
</dbReference>
<accession>A0A1T4LPY8</accession>
<keyword evidence="4" id="KW-1185">Reference proteome</keyword>
<evidence type="ECO:0000313" key="4">
    <source>
        <dbReference type="Proteomes" id="UP000190061"/>
    </source>
</evidence>
<feature type="domain" description="PLD phosphodiesterase" evidence="2">
    <location>
        <begin position="342"/>
        <end position="369"/>
    </location>
</feature>
<feature type="transmembrane region" description="Helical" evidence="1">
    <location>
        <begin position="12"/>
        <end position="31"/>
    </location>
</feature>
<feature type="domain" description="PLD phosphodiesterase" evidence="2">
    <location>
        <begin position="165"/>
        <end position="192"/>
    </location>
</feature>
<dbReference type="EMBL" id="FUXP01000001">
    <property type="protein sequence ID" value="SJZ56707.1"/>
    <property type="molecule type" value="Genomic_DNA"/>
</dbReference>
<dbReference type="InterPro" id="IPR025202">
    <property type="entry name" value="PLD-like_dom"/>
</dbReference>
<dbReference type="STRING" id="1122188.SAMN02745674_00101"/>
<dbReference type="SMART" id="SM00155">
    <property type="entry name" value="PLDc"/>
    <property type="match status" value="2"/>
</dbReference>
<dbReference type="CDD" id="cd09110">
    <property type="entry name" value="PLDc_CLS_1"/>
    <property type="match status" value="1"/>
</dbReference>
<keyword evidence="1" id="KW-0472">Membrane</keyword>
<dbReference type="PANTHER" id="PTHR21248">
    <property type="entry name" value="CARDIOLIPIN SYNTHASE"/>
    <property type="match status" value="1"/>
</dbReference>
<organism evidence="3 4">
    <name type="scientific">Lysobacter spongiicola DSM 21749</name>
    <dbReference type="NCBI Taxonomy" id="1122188"/>
    <lineage>
        <taxon>Bacteria</taxon>
        <taxon>Pseudomonadati</taxon>
        <taxon>Pseudomonadota</taxon>
        <taxon>Gammaproteobacteria</taxon>
        <taxon>Lysobacterales</taxon>
        <taxon>Lysobacteraceae</taxon>
        <taxon>Novilysobacter</taxon>
    </lineage>
</organism>
<dbReference type="Gene3D" id="3.30.870.10">
    <property type="entry name" value="Endonuclease Chain A"/>
    <property type="match status" value="2"/>
</dbReference>
<feature type="transmembrane region" description="Helical" evidence="1">
    <location>
        <begin position="173"/>
        <end position="192"/>
    </location>
</feature>
<dbReference type="GO" id="GO:0032049">
    <property type="term" value="P:cardiolipin biosynthetic process"/>
    <property type="evidence" value="ECO:0007669"/>
    <property type="project" value="UniProtKB-ARBA"/>
</dbReference>
<dbReference type="GO" id="GO:0008808">
    <property type="term" value="F:cardiolipin synthase activity"/>
    <property type="evidence" value="ECO:0007669"/>
    <property type="project" value="TreeGrafter"/>
</dbReference>
<dbReference type="InterPro" id="IPR001736">
    <property type="entry name" value="PLipase_D/transphosphatidylase"/>
</dbReference>
<evidence type="ECO:0000313" key="3">
    <source>
        <dbReference type="EMBL" id="SJZ56707.1"/>
    </source>
</evidence>
<evidence type="ECO:0000259" key="2">
    <source>
        <dbReference type="PROSITE" id="PS50035"/>
    </source>
</evidence>
<dbReference type="AlphaFoldDB" id="A0A1T4LPY8"/>
<dbReference type="PROSITE" id="PS50035">
    <property type="entry name" value="PLD"/>
    <property type="match status" value="2"/>
</dbReference>
<dbReference type="GO" id="GO:0016020">
    <property type="term" value="C:membrane"/>
    <property type="evidence" value="ECO:0007669"/>
    <property type="project" value="TreeGrafter"/>
</dbReference>
<reference evidence="3 4" key="1">
    <citation type="submission" date="2017-02" db="EMBL/GenBank/DDBJ databases">
        <authorList>
            <person name="Peterson S.W."/>
        </authorList>
    </citation>
    <scope>NUCLEOTIDE SEQUENCE [LARGE SCALE GENOMIC DNA]</scope>
    <source>
        <strain evidence="3 4">DSM 21749</strain>
    </source>
</reference>
<sequence length="429" mass="48379">MPYWSQKRMSWTIAATVLLTIIVVVVAINFVTPEKELQRKIEHHYAISDSQFLREMSVMLGPSVLPGNKVEALNNGQEIFPAMLEAIKGAKVSITFETYIYWSGEIGETFTDALAERARAGIPVHVTIDWVGSLKMDQELLDRMEDAGVQVVRYRPLKWYNVSRMNNRTHRKLLVVDGLVGFTGGVGIADIWQGDAEDPDHWRDMHFRVQGPVVAQMQAAFNDNWIKATGEVLNGPKYFPEPEPGDGMPAHLFIASPAGGSESMHLMYLMAIAAAEHSINLTAAYFVPDPLIMDALMAARDRGVQIRILVPGKHIDSDAVRMSSKGSWGPLLRAGVEIYEYQPTMIHTKLLVIDREMVSVGSTNFDIRSFRLNDEASMNVYDREFAAEMAEVFEQDLKSARPYTLEEWRNRPWTQKLAERVLLPIKSQL</sequence>
<name>A0A1T4LPY8_9GAMM</name>
<dbReference type="CDD" id="cd09159">
    <property type="entry name" value="PLDc_ybhO_like_2"/>
    <property type="match status" value="1"/>
</dbReference>
<evidence type="ECO:0000256" key="1">
    <source>
        <dbReference type="SAM" id="Phobius"/>
    </source>
</evidence>
<protein>
    <submittedName>
        <fullName evidence="3">Cardiolipin synthase</fullName>
    </submittedName>
</protein>